<organism evidence="5 6">
    <name type="scientific">Argiope bruennichi</name>
    <name type="common">Wasp spider</name>
    <name type="synonym">Aranea bruennichi</name>
    <dbReference type="NCBI Taxonomy" id="94029"/>
    <lineage>
        <taxon>Eukaryota</taxon>
        <taxon>Metazoa</taxon>
        <taxon>Ecdysozoa</taxon>
        <taxon>Arthropoda</taxon>
        <taxon>Chelicerata</taxon>
        <taxon>Arachnida</taxon>
        <taxon>Araneae</taxon>
        <taxon>Araneomorphae</taxon>
        <taxon>Entelegynae</taxon>
        <taxon>Araneoidea</taxon>
        <taxon>Araneidae</taxon>
        <taxon>Argiope</taxon>
    </lineage>
</organism>
<evidence type="ECO:0000256" key="2">
    <source>
        <dbReference type="SAM" id="MobiDB-lite"/>
    </source>
</evidence>
<feature type="compositionally biased region" description="Polar residues" evidence="2">
    <location>
        <begin position="43"/>
        <end position="56"/>
    </location>
</feature>
<feature type="domain" description="EGF-like" evidence="4">
    <location>
        <begin position="126"/>
        <end position="161"/>
    </location>
</feature>
<comment type="caution">
    <text evidence="5">The sequence shown here is derived from an EMBL/GenBank/DDBJ whole genome shotgun (WGS) entry which is preliminary data.</text>
</comment>
<dbReference type="PROSITE" id="PS50026">
    <property type="entry name" value="EGF_3"/>
    <property type="match status" value="1"/>
</dbReference>
<keyword evidence="3" id="KW-0472">Membrane</keyword>
<keyword evidence="1" id="KW-1015">Disulfide bond</keyword>
<dbReference type="Pfam" id="PF00008">
    <property type="entry name" value="EGF"/>
    <property type="match status" value="1"/>
</dbReference>
<feature type="region of interest" description="Disordered" evidence="2">
    <location>
        <begin position="43"/>
        <end position="72"/>
    </location>
</feature>
<evidence type="ECO:0000256" key="1">
    <source>
        <dbReference type="PROSITE-ProRule" id="PRU00076"/>
    </source>
</evidence>
<name>A0A8T0EQB4_ARGBR</name>
<dbReference type="SMART" id="SM00181">
    <property type="entry name" value="EGF"/>
    <property type="match status" value="1"/>
</dbReference>
<gene>
    <name evidence="5" type="ORF">HNY73_014405</name>
</gene>
<dbReference type="Proteomes" id="UP000807504">
    <property type="component" value="Unassembled WGS sequence"/>
</dbReference>
<keyword evidence="3" id="KW-1133">Transmembrane helix</keyword>
<dbReference type="PROSITE" id="PS01186">
    <property type="entry name" value="EGF_2"/>
    <property type="match status" value="1"/>
</dbReference>
<evidence type="ECO:0000259" key="4">
    <source>
        <dbReference type="PROSITE" id="PS50026"/>
    </source>
</evidence>
<dbReference type="Gene3D" id="2.10.25.10">
    <property type="entry name" value="Laminin"/>
    <property type="match status" value="1"/>
</dbReference>
<dbReference type="InterPro" id="IPR000742">
    <property type="entry name" value="EGF"/>
</dbReference>
<keyword evidence="3" id="KW-0812">Transmembrane</keyword>
<evidence type="ECO:0000313" key="6">
    <source>
        <dbReference type="Proteomes" id="UP000807504"/>
    </source>
</evidence>
<comment type="caution">
    <text evidence="1">Lacks conserved residue(s) required for the propagation of feature annotation.</text>
</comment>
<dbReference type="SUPFAM" id="SSF57196">
    <property type="entry name" value="EGF/Laminin"/>
    <property type="match status" value="1"/>
</dbReference>
<reference evidence="5" key="1">
    <citation type="journal article" date="2020" name="bioRxiv">
        <title>Chromosome-level reference genome of the European wasp spider Argiope bruennichi: a resource for studies on range expansion and evolutionary adaptation.</title>
        <authorList>
            <person name="Sheffer M.M."/>
            <person name="Hoppe A."/>
            <person name="Krehenwinkel H."/>
            <person name="Uhl G."/>
            <person name="Kuss A.W."/>
            <person name="Jensen L."/>
            <person name="Jensen C."/>
            <person name="Gillespie R.G."/>
            <person name="Hoff K.J."/>
            <person name="Prost S."/>
        </authorList>
    </citation>
    <scope>NUCLEOTIDE SEQUENCE</scope>
</reference>
<keyword evidence="1" id="KW-0245">EGF-like domain</keyword>
<feature type="disulfide bond" evidence="1">
    <location>
        <begin position="130"/>
        <end position="140"/>
    </location>
</feature>
<evidence type="ECO:0000256" key="3">
    <source>
        <dbReference type="SAM" id="Phobius"/>
    </source>
</evidence>
<dbReference type="CDD" id="cd00054">
    <property type="entry name" value="EGF_CA"/>
    <property type="match status" value="1"/>
</dbReference>
<reference evidence="5" key="2">
    <citation type="submission" date="2020-06" db="EMBL/GenBank/DDBJ databases">
        <authorList>
            <person name="Sheffer M."/>
        </authorList>
    </citation>
    <scope>NUCLEOTIDE SEQUENCE</scope>
</reference>
<sequence length="211" mass="24030">MALFINIDTEFSTPKYSFHSERAPTKQDTEFSSPKYSFQPEIATSNQDTEFSSPKYSFQPEIATPNQDTEFSSPKYPFQPEIATPKQDTEFSSPKYSFQPEIATPNQDTEFSSPKYSFQPEIAKPNQDICTEDKCLNAKCEVVVNGYKCRCNEGFSGERCEVITQIRPDQSIPWLIAFLAVNFLICILLLGICCTICRTTKFNCRVEVLQI</sequence>
<dbReference type="PROSITE" id="PS00022">
    <property type="entry name" value="EGF_1"/>
    <property type="match status" value="1"/>
</dbReference>
<dbReference type="EMBL" id="JABXBU010002072">
    <property type="protein sequence ID" value="KAF8777561.1"/>
    <property type="molecule type" value="Genomic_DNA"/>
</dbReference>
<feature type="disulfide bond" evidence="1">
    <location>
        <begin position="151"/>
        <end position="160"/>
    </location>
</feature>
<proteinExistence type="predicted"/>
<feature type="transmembrane region" description="Helical" evidence="3">
    <location>
        <begin position="174"/>
        <end position="197"/>
    </location>
</feature>
<keyword evidence="6" id="KW-1185">Reference proteome</keyword>
<protein>
    <recommendedName>
        <fullName evidence="4">EGF-like domain-containing protein</fullName>
    </recommendedName>
</protein>
<accession>A0A8T0EQB4</accession>
<dbReference type="AlphaFoldDB" id="A0A8T0EQB4"/>
<evidence type="ECO:0000313" key="5">
    <source>
        <dbReference type="EMBL" id="KAF8777561.1"/>
    </source>
</evidence>